<accession>A0A1I2SS10</accession>
<dbReference type="PROSITE" id="PS50008">
    <property type="entry name" value="PIPLC_Y_DOMAIN"/>
    <property type="match status" value="1"/>
</dbReference>
<reference evidence="5" key="1">
    <citation type="submission" date="2016-10" db="EMBL/GenBank/DDBJ databases">
        <authorList>
            <person name="Varghese N."/>
            <person name="Submissions S."/>
        </authorList>
    </citation>
    <scope>NUCLEOTIDE SEQUENCE [LARGE SCALE GENOMIC DNA]</scope>
    <source>
        <strain evidence="5">DSM 20403</strain>
    </source>
</reference>
<dbReference type="GO" id="GO:0004435">
    <property type="term" value="F:phosphatidylinositol-4,5-bisphosphate phospholipase C activity"/>
    <property type="evidence" value="ECO:0007669"/>
    <property type="project" value="InterPro"/>
</dbReference>
<evidence type="ECO:0000256" key="1">
    <source>
        <dbReference type="ARBA" id="ARBA00022801"/>
    </source>
</evidence>
<keyword evidence="1" id="KW-0378">Hydrolase</keyword>
<evidence type="ECO:0000256" key="2">
    <source>
        <dbReference type="SAM" id="Coils"/>
    </source>
</evidence>
<dbReference type="OrthoDB" id="9815425at2"/>
<dbReference type="Proteomes" id="UP000182635">
    <property type="component" value="Unassembled WGS sequence"/>
</dbReference>
<evidence type="ECO:0000313" key="4">
    <source>
        <dbReference type="EMBL" id="SFG55615.1"/>
    </source>
</evidence>
<name>A0A1I2SS10_9LACO</name>
<dbReference type="RefSeq" id="WP_046922431.1">
    <property type="nucleotide sequence ID" value="NZ_AYYL01000040.1"/>
</dbReference>
<dbReference type="Pfam" id="PF20434">
    <property type="entry name" value="BD-FAE"/>
    <property type="match status" value="1"/>
</dbReference>
<dbReference type="InterPro" id="IPR029058">
    <property type="entry name" value="AB_hydrolase_fold"/>
</dbReference>
<dbReference type="PANTHER" id="PTHR48081">
    <property type="entry name" value="AB HYDROLASE SUPERFAMILY PROTEIN C4A8.06C"/>
    <property type="match status" value="1"/>
</dbReference>
<feature type="coiled-coil region" evidence="2">
    <location>
        <begin position="5"/>
        <end position="32"/>
    </location>
</feature>
<evidence type="ECO:0000313" key="5">
    <source>
        <dbReference type="Proteomes" id="UP000182635"/>
    </source>
</evidence>
<dbReference type="GO" id="GO:0035556">
    <property type="term" value="P:intracellular signal transduction"/>
    <property type="evidence" value="ECO:0007669"/>
    <property type="project" value="InterPro"/>
</dbReference>
<dbReference type="GO" id="GO:0006629">
    <property type="term" value="P:lipid metabolic process"/>
    <property type="evidence" value="ECO:0007669"/>
    <property type="project" value="InterPro"/>
</dbReference>
<protein>
    <submittedName>
        <fullName evidence="4">Acetyl esterase/lipase</fullName>
    </submittedName>
</protein>
<organism evidence="4 5">
    <name type="scientific">Ligilactobacillus ruminis DSM 20403 = NBRC 102161</name>
    <dbReference type="NCBI Taxonomy" id="1423798"/>
    <lineage>
        <taxon>Bacteria</taxon>
        <taxon>Bacillati</taxon>
        <taxon>Bacillota</taxon>
        <taxon>Bacilli</taxon>
        <taxon>Lactobacillales</taxon>
        <taxon>Lactobacillaceae</taxon>
        <taxon>Ligilactobacillus</taxon>
    </lineage>
</organism>
<feature type="domain" description="PI-PLC Y-box" evidence="3">
    <location>
        <begin position="1"/>
        <end position="51"/>
    </location>
</feature>
<evidence type="ECO:0000259" key="3">
    <source>
        <dbReference type="PROSITE" id="PS50008"/>
    </source>
</evidence>
<dbReference type="InterPro" id="IPR050300">
    <property type="entry name" value="GDXG_lipolytic_enzyme"/>
</dbReference>
<keyword evidence="2" id="KW-0175">Coiled coil</keyword>
<dbReference type="AlphaFoldDB" id="A0A1I2SS10"/>
<dbReference type="Gene3D" id="3.40.50.1820">
    <property type="entry name" value="alpha/beta hydrolase"/>
    <property type="match status" value="1"/>
</dbReference>
<sequence length="296" mass="33767">MGTHQENVRLALELAQKAMKCAEEQNAGLDRKIPEVTRIDDLQYGPDSKWNLLDIYLPEEHAKKVPVIFYFHGGSWISGIKENAQFYGMSLAKHGFAFVNISYRLPPDVVFPGSLDDVDQAIHWTCNHAKKYDLDLKNAFLIGDSAGGQMVSQYLTILTNDVFREKFGYSKPQMTVKAAALNCAPAFLDTPGMLYDSSKAYFTEDILKNHLDMLQTESYITPAWPPIFLMTSNEDFIRDCSLAFAGYLKARKVLYEFHDYGTKEAPQKHCFHCDVRNPVGERCNLDELSFFRKYLD</sequence>
<dbReference type="InterPro" id="IPR001711">
    <property type="entry name" value="PLipase_C_Pinositol-sp_Y"/>
</dbReference>
<dbReference type="EMBL" id="FOPI01000037">
    <property type="protein sequence ID" value="SFG55615.1"/>
    <property type="molecule type" value="Genomic_DNA"/>
</dbReference>
<dbReference type="InterPro" id="IPR049492">
    <property type="entry name" value="BD-FAE-like_dom"/>
</dbReference>
<proteinExistence type="predicted"/>
<dbReference type="SUPFAM" id="SSF53474">
    <property type="entry name" value="alpha/beta-Hydrolases"/>
    <property type="match status" value="1"/>
</dbReference>
<gene>
    <name evidence="4" type="ORF">SAMN02910432_01829</name>
</gene>